<evidence type="ECO:0000256" key="4">
    <source>
        <dbReference type="ARBA" id="ARBA00023136"/>
    </source>
</evidence>
<dbReference type="GO" id="GO:0006891">
    <property type="term" value="P:intra-Golgi vesicle-mediated transport"/>
    <property type="evidence" value="ECO:0007669"/>
    <property type="project" value="InterPro"/>
</dbReference>
<dbReference type="VEuPathDB" id="FungiDB:LCOR_05261.1"/>
<dbReference type="PANTHER" id="PTHR13228">
    <property type="entry name" value="CONSERVED OLIGOMERIC GOLGI COMPLEX COMPONENT 5"/>
    <property type="match status" value="1"/>
</dbReference>
<dbReference type="Proteomes" id="UP000027586">
    <property type="component" value="Unassembled WGS sequence"/>
</dbReference>
<evidence type="ECO:0000256" key="2">
    <source>
        <dbReference type="ARBA" id="ARBA00020974"/>
    </source>
</evidence>
<dbReference type="InterPro" id="IPR048485">
    <property type="entry name" value="COG5_helical"/>
</dbReference>
<feature type="domain" description="Conserved oligomeric Golgi complex subunit 5 helical" evidence="6">
    <location>
        <begin position="177"/>
        <end position="384"/>
    </location>
</feature>
<dbReference type="Pfam" id="PF10392">
    <property type="entry name" value="COG5_N"/>
    <property type="match status" value="1"/>
</dbReference>
<evidence type="ECO:0000256" key="1">
    <source>
        <dbReference type="ARBA" id="ARBA00004395"/>
    </source>
</evidence>
<dbReference type="OrthoDB" id="18786at2759"/>
<keyword evidence="4" id="KW-0472">Membrane</keyword>
<proteinExistence type="predicted"/>
<dbReference type="GO" id="GO:0000139">
    <property type="term" value="C:Golgi membrane"/>
    <property type="evidence" value="ECO:0007669"/>
    <property type="project" value="UniProtKB-SubCell"/>
</dbReference>
<name>A0A068RWH4_9FUNG</name>
<sequence>MAHFGLQEADSYIDYDKFLSDSFDANGYADAIISTSGTGDKAEVAAALSNLSFSIASLDKQIQNEVAANYHTLLGQVRGIRELEIVLSTVQTNIIELKRSLARLATKIRDPYNQLQSYNIQLENLQYTSDLLRRLHRFIVLARRLESQLGTTSSDRDMSAAALTLYELETIMQDPDLDGIDIIATSQSFIQSSRTSVEEEAGRLVNDGLTTRNQTRMAAGLQILYNMKQMEQKVDELLQNISDELTREIRRAVDMSSLQKEMRGSSSGPAVRRVNHEPTFASQSQWSQAIWNRMESLTKTMKDGCINVYSLEKVLELKRDSITQTTYLETALKTLDATSLVSRFWRQLSAAFERELREATKASTFLRSTFVSEYPKLERLVQDFLSQIALHNGVSMNDFSQSPEYIIMLRSISVFESGYRAKSKRENAY</sequence>
<comment type="caution">
    <text evidence="7">The sequence shown here is derived from an EMBL/GenBank/DDBJ whole genome shotgun (WGS) entry which is preliminary data.</text>
</comment>
<dbReference type="AlphaFoldDB" id="A0A068RWH4"/>
<evidence type="ECO:0000259" key="6">
    <source>
        <dbReference type="Pfam" id="PF20649"/>
    </source>
</evidence>
<dbReference type="InterPro" id="IPR019465">
    <property type="entry name" value="Cog5"/>
</dbReference>
<dbReference type="EMBL" id="CBTN010000020">
    <property type="protein sequence ID" value="CDH53962.1"/>
    <property type="molecule type" value="Genomic_DNA"/>
</dbReference>
<evidence type="ECO:0000313" key="7">
    <source>
        <dbReference type="EMBL" id="CDH53962.1"/>
    </source>
</evidence>
<evidence type="ECO:0000313" key="8">
    <source>
        <dbReference type="Proteomes" id="UP000027586"/>
    </source>
</evidence>
<dbReference type="STRING" id="1263082.A0A068RWH4"/>
<protein>
    <recommendedName>
        <fullName evidence="2">Conserved oligomeric Golgi complex subunit 5</fullName>
    </recommendedName>
</protein>
<feature type="domain" description="Conserved oligomeric Golgi complex subunit 5 N-terminal" evidence="5">
    <location>
        <begin position="17"/>
        <end position="145"/>
    </location>
</feature>
<dbReference type="GO" id="GO:0017119">
    <property type="term" value="C:Golgi transport complex"/>
    <property type="evidence" value="ECO:0007669"/>
    <property type="project" value="InterPro"/>
</dbReference>
<evidence type="ECO:0000256" key="3">
    <source>
        <dbReference type="ARBA" id="ARBA00023034"/>
    </source>
</evidence>
<keyword evidence="8" id="KW-1185">Reference proteome</keyword>
<evidence type="ECO:0000259" key="5">
    <source>
        <dbReference type="Pfam" id="PF10392"/>
    </source>
</evidence>
<comment type="subcellular location">
    <subcellularLocation>
        <location evidence="1">Golgi apparatus membrane</location>
        <topology evidence="1">Peripheral membrane protein</topology>
    </subcellularLocation>
</comment>
<gene>
    <name evidence="7" type="ORF">LCOR_05261.1</name>
</gene>
<organism evidence="7 8">
    <name type="scientific">Lichtheimia corymbifera JMRC:FSU:9682</name>
    <dbReference type="NCBI Taxonomy" id="1263082"/>
    <lineage>
        <taxon>Eukaryota</taxon>
        <taxon>Fungi</taxon>
        <taxon>Fungi incertae sedis</taxon>
        <taxon>Mucoromycota</taxon>
        <taxon>Mucoromycotina</taxon>
        <taxon>Mucoromycetes</taxon>
        <taxon>Mucorales</taxon>
        <taxon>Lichtheimiaceae</taxon>
        <taxon>Lichtheimia</taxon>
    </lineage>
</organism>
<reference evidence="7" key="1">
    <citation type="submission" date="2013-08" db="EMBL/GenBank/DDBJ databases">
        <title>Gene expansion shapes genome architecture in the human pathogen Lichtheimia corymbifera: an evolutionary genomics analysis in the ancient terrestrial Mucorales (Mucoromycotina).</title>
        <authorList>
            <person name="Schwartze V.U."/>
            <person name="Winter S."/>
            <person name="Shelest E."/>
            <person name="Marcet-Houben M."/>
            <person name="Horn F."/>
            <person name="Wehner S."/>
            <person name="Hoffmann K."/>
            <person name="Riege K."/>
            <person name="Sammeth M."/>
            <person name="Nowrousian M."/>
            <person name="Valiante V."/>
            <person name="Linde J."/>
            <person name="Jacobsen I.D."/>
            <person name="Marz M."/>
            <person name="Brakhage A.A."/>
            <person name="Gabaldon T."/>
            <person name="Bocker S."/>
            <person name="Voigt K."/>
        </authorList>
    </citation>
    <scope>NUCLEOTIDE SEQUENCE [LARGE SCALE GENOMIC DNA]</scope>
    <source>
        <strain evidence="7">FSU 9682</strain>
    </source>
</reference>
<dbReference type="PANTHER" id="PTHR13228:SF3">
    <property type="entry name" value="CONSERVED OLIGOMERIC GOLGI COMPLEX SUBUNIT 5"/>
    <property type="match status" value="1"/>
</dbReference>
<keyword evidence="3" id="KW-0333">Golgi apparatus</keyword>
<dbReference type="Pfam" id="PF20649">
    <property type="entry name" value="COG5_C"/>
    <property type="match status" value="1"/>
</dbReference>
<dbReference type="InterPro" id="IPR049176">
    <property type="entry name" value="COG5_N"/>
</dbReference>
<accession>A0A068RWH4</accession>